<comment type="caution">
    <text evidence="4">The sequence shown here is derived from an EMBL/GenBank/DDBJ whole genome shotgun (WGS) entry which is preliminary data.</text>
</comment>
<keyword evidence="2" id="KW-1133">Transmembrane helix</keyword>
<sequence length="298" mass="32533">MKRFLCLAMLAIVAGCGDVEMAYEEAASMDSAPAFAPEADYEAEYAAGKMAEPAPTEGESEPVGGRMLAYEYSAELQVPAVRVGPVMKAHMAECESAGPAICQVISSNQGGSGEDWSWASLEIRAARDWMGDFRTGLESDAKDANGKLSSSSMRAEDLTRTITDTTARLDAQITLRDRLLVLLEKDTDQVGDLLQIERELARVQGEIESAQSYLRVLQARVSMDKMSLSYQTLPQAVSSSTFESLGNAFKQFFGVLADSLATMVLFFAAILPWLIIGVPVLWLLLRIMRGRLNLRKKA</sequence>
<evidence type="ECO:0000256" key="1">
    <source>
        <dbReference type="SAM" id="Coils"/>
    </source>
</evidence>
<evidence type="ECO:0000313" key="6">
    <source>
        <dbReference type="Proteomes" id="UP000621856"/>
    </source>
</evidence>
<keyword evidence="7" id="KW-1185">Reference proteome</keyword>
<evidence type="ECO:0000313" key="4">
    <source>
        <dbReference type="EMBL" id="GGH94073.1"/>
    </source>
</evidence>
<protein>
    <submittedName>
        <fullName evidence="5">DUF4349 domain-containing protein</fullName>
    </submittedName>
</protein>
<evidence type="ECO:0000259" key="3">
    <source>
        <dbReference type="Pfam" id="PF14257"/>
    </source>
</evidence>
<dbReference type="Proteomes" id="UP000818603">
    <property type="component" value="Unassembled WGS sequence"/>
</dbReference>
<gene>
    <name evidence="5" type="ORF">FF098_003680</name>
    <name evidence="4" type="ORF">GCM10011355_07400</name>
</gene>
<dbReference type="PROSITE" id="PS51257">
    <property type="entry name" value="PROKAR_LIPOPROTEIN"/>
    <property type="match status" value="1"/>
</dbReference>
<dbReference type="Pfam" id="PF14257">
    <property type="entry name" value="DUF4349"/>
    <property type="match status" value="1"/>
</dbReference>
<reference evidence="5 7" key="2">
    <citation type="submission" date="2020-02" db="EMBL/GenBank/DDBJ databases">
        <title>Genome sequence of Parvularcula flava strain NH6-79.</title>
        <authorList>
            <person name="Abdul Karim M.H."/>
            <person name="Lam M.Q."/>
            <person name="Chen S.J."/>
            <person name="Yahya A."/>
            <person name="Shahir S."/>
            <person name="Shamsir M.S."/>
            <person name="Chong C.S."/>
        </authorList>
    </citation>
    <scope>NUCLEOTIDE SEQUENCE [LARGE SCALE GENOMIC DNA]</scope>
    <source>
        <strain evidence="5 7">NH6-79</strain>
    </source>
</reference>
<feature type="domain" description="DUF4349" evidence="3">
    <location>
        <begin position="66"/>
        <end position="286"/>
    </location>
</feature>
<evidence type="ECO:0000256" key="2">
    <source>
        <dbReference type="SAM" id="Phobius"/>
    </source>
</evidence>
<feature type="coiled-coil region" evidence="1">
    <location>
        <begin position="193"/>
        <end position="220"/>
    </location>
</feature>
<dbReference type="RefSeq" id="WP_155137535.1">
    <property type="nucleotide sequence ID" value="NZ_BMGZ01000001.1"/>
</dbReference>
<dbReference type="Proteomes" id="UP000621856">
    <property type="component" value="Unassembled WGS sequence"/>
</dbReference>
<proteinExistence type="predicted"/>
<evidence type="ECO:0000313" key="5">
    <source>
        <dbReference type="EMBL" id="NHK27004.1"/>
    </source>
</evidence>
<evidence type="ECO:0000313" key="7">
    <source>
        <dbReference type="Proteomes" id="UP000818603"/>
    </source>
</evidence>
<dbReference type="EMBL" id="VCJR02000001">
    <property type="protein sequence ID" value="NHK27004.1"/>
    <property type="molecule type" value="Genomic_DNA"/>
</dbReference>
<reference evidence="4" key="1">
    <citation type="journal article" date="2014" name="Int. J. Syst. Evol. Microbiol.">
        <title>Complete genome sequence of Corynebacterium casei LMG S-19264T (=DSM 44701T), isolated from a smear-ripened cheese.</title>
        <authorList>
            <consortium name="US DOE Joint Genome Institute (JGI-PGF)"/>
            <person name="Walter F."/>
            <person name="Albersmeier A."/>
            <person name="Kalinowski J."/>
            <person name="Ruckert C."/>
        </authorList>
    </citation>
    <scope>NUCLEOTIDE SEQUENCE</scope>
    <source>
        <strain evidence="4">CGMCC 1.14984</strain>
    </source>
</reference>
<reference evidence="4" key="3">
    <citation type="submission" date="2020-09" db="EMBL/GenBank/DDBJ databases">
        <authorList>
            <person name="Sun Q."/>
            <person name="Zhou Y."/>
        </authorList>
    </citation>
    <scope>NUCLEOTIDE SEQUENCE</scope>
    <source>
        <strain evidence="4">CGMCC 1.14984</strain>
    </source>
</reference>
<keyword evidence="2" id="KW-0472">Membrane</keyword>
<dbReference type="AlphaFoldDB" id="A0A8J3A4Z4"/>
<keyword evidence="1" id="KW-0175">Coiled coil</keyword>
<organism evidence="4 6">
    <name type="scientific">Aquisalinus luteolus</name>
    <dbReference type="NCBI Taxonomy" id="1566827"/>
    <lineage>
        <taxon>Bacteria</taxon>
        <taxon>Pseudomonadati</taxon>
        <taxon>Pseudomonadota</taxon>
        <taxon>Alphaproteobacteria</taxon>
        <taxon>Parvularculales</taxon>
        <taxon>Parvularculaceae</taxon>
        <taxon>Aquisalinus</taxon>
    </lineage>
</organism>
<dbReference type="InterPro" id="IPR025645">
    <property type="entry name" value="DUF4349"/>
</dbReference>
<accession>A0A8J3A4Z4</accession>
<keyword evidence="2" id="KW-0812">Transmembrane</keyword>
<dbReference type="EMBL" id="BMGZ01000001">
    <property type="protein sequence ID" value="GGH94073.1"/>
    <property type="molecule type" value="Genomic_DNA"/>
</dbReference>
<name>A0A8J3A4Z4_9PROT</name>
<feature type="transmembrane region" description="Helical" evidence="2">
    <location>
        <begin position="260"/>
        <end position="285"/>
    </location>
</feature>